<reference evidence="3 4" key="1">
    <citation type="submission" date="2024-06" db="EMBL/GenBank/DDBJ databases">
        <title>The Natural Products Discovery Center: Release of the First 8490 Sequenced Strains for Exploring Actinobacteria Biosynthetic Diversity.</title>
        <authorList>
            <person name="Kalkreuter E."/>
            <person name="Kautsar S.A."/>
            <person name="Yang D."/>
            <person name="Bader C.D."/>
            <person name="Teijaro C.N."/>
            <person name="Fluegel L."/>
            <person name="Davis C.M."/>
            <person name="Simpson J.R."/>
            <person name="Lauterbach L."/>
            <person name="Steele A.D."/>
            <person name="Gui C."/>
            <person name="Meng S."/>
            <person name="Li G."/>
            <person name="Viehrig K."/>
            <person name="Ye F."/>
            <person name="Su P."/>
            <person name="Kiefer A.F."/>
            <person name="Nichols A."/>
            <person name="Cepeda A.J."/>
            <person name="Yan W."/>
            <person name="Fan B."/>
            <person name="Jiang Y."/>
            <person name="Adhikari A."/>
            <person name="Zheng C.-J."/>
            <person name="Schuster L."/>
            <person name="Cowan T.M."/>
            <person name="Smanski M.J."/>
            <person name="Chevrette M.G."/>
            <person name="De Carvalho L.P.S."/>
            <person name="Shen B."/>
        </authorList>
    </citation>
    <scope>NUCLEOTIDE SEQUENCE [LARGE SCALE GENOMIC DNA]</scope>
    <source>
        <strain evidence="3 4">NPDC000634</strain>
    </source>
</reference>
<evidence type="ECO:0000256" key="1">
    <source>
        <dbReference type="SAM" id="MobiDB-lite"/>
    </source>
</evidence>
<keyword evidence="4" id="KW-1185">Reference proteome</keyword>
<dbReference type="RefSeq" id="WP_086725511.1">
    <property type="nucleotide sequence ID" value="NZ_MUBM01000093.1"/>
</dbReference>
<dbReference type="Proteomes" id="UP001458415">
    <property type="component" value="Unassembled WGS sequence"/>
</dbReference>
<gene>
    <name evidence="3" type="ORF">ABT317_25435</name>
</gene>
<keyword evidence="2" id="KW-0732">Signal</keyword>
<comment type="caution">
    <text evidence="3">The sequence shown here is derived from an EMBL/GenBank/DDBJ whole genome shotgun (WGS) entry which is preliminary data.</text>
</comment>
<evidence type="ECO:0000256" key="2">
    <source>
        <dbReference type="SAM" id="SignalP"/>
    </source>
</evidence>
<feature type="chain" id="PRO_5046003555" description="Secreted protein" evidence="2">
    <location>
        <begin position="28"/>
        <end position="60"/>
    </location>
</feature>
<dbReference type="EMBL" id="JBEPCU010000509">
    <property type="protein sequence ID" value="MER6980222.1"/>
    <property type="molecule type" value="Genomic_DNA"/>
</dbReference>
<accession>A0ABV1W7R2</accession>
<name>A0ABV1W7R2_9ACTN</name>
<feature type="signal peptide" evidence="2">
    <location>
        <begin position="1"/>
        <end position="27"/>
    </location>
</feature>
<feature type="region of interest" description="Disordered" evidence="1">
    <location>
        <begin position="37"/>
        <end position="60"/>
    </location>
</feature>
<organism evidence="3 4">
    <name type="scientific">Streptomyces carpinensis</name>
    <dbReference type="NCBI Taxonomy" id="66369"/>
    <lineage>
        <taxon>Bacteria</taxon>
        <taxon>Bacillati</taxon>
        <taxon>Actinomycetota</taxon>
        <taxon>Actinomycetes</taxon>
        <taxon>Kitasatosporales</taxon>
        <taxon>Streptomycetaceae</taxon>
        <taxon>Streptomyces</taxon>
    </lineage>
</organism>
<proteinExistence type="predicted"/>
<evidence type="ECO:0008006" key="5">
    <source>
        <dbReference type="Google" id="ProtNLM"/>
    </source>
</evidence>
<evidence type="ECO:0000313" key="4">
    <source>
        <dbReference type="Proteomes" id="UP001458415"/>
    </source>
</evidence>
<protein>
    <recommendedName>
        <fullName evidence="5">Secreted protein</fullName>
    </recommendedName>
</protein>
<evidence type="ECO:0000313" key="3">
    <source>
        <dbReference type="EMBL" id="MER6980222.1"/>
    </source>
</evidence>
<sequence>MTRTKKALVTVTIAAAAALGTTVPAFADMHATDTPVTTNDMHATGTPVTPDDMHATGVLK</sequence>